<dbReference type="EMBL" id="JAUSUL010000001">
    <property type="protein sequence ID" value="MDQ0314845.1"/>
    <property type="molecule type" value="Genomic_DNA"/>
</dbReference>
<dbReference type="RefSeq" id="WP_306884631.1">
    <property type="nucleotide sequence ID" value="NZ_JAUSUL010000001.1"/>
</dbReference>
<dbReference type="InterPro" id="IPR005564">
    <property type="entry name" value="Major_capsid_GpE"/>
</dbReference>
<dbReference type="Pfam" id="PF03864">
    <property type="entry name" value="Phage_cap_E"/>
    <property type="match status" value="1"/>
</dbReference>
<organism evidence="1 2">
    <name type="scientific">Amorphus orientalis</name>
    <dbReference type="NCBI Taxonomy" id="649198"/>
    <lineage>
        <taxon>Bacteria</taxon>
        <taxon>Pseudomonadati</taxon>
        <taxon>Pseudomonadota</taxon>
        <taxon>Alphaproteobacteria</taxon>
        <taxon>Hyphomicrobiales</taxon>
        <taxon>Amorphaceae</taxon>
        <taxon>Amorphus</taxon>
    </lineage>
</organism>
<name>A0AAE3VNE2_9HYPH</name>
<sequence>MPEILLPYTDVELTEEVNRIPNTYGLLNELGLAPNEPKGSIYVRIEYRDGQIYVLAAAERGGPAEVGPGDTENGIILQIPHFPHLDKISVDDIDGVLEVVNGEVTPGSLERETANKLMTIRNKHSITREYVRLGMLKGLIKDGRGRTLYDLFDLFGISKKTVDFTLGTDTVDIVEKCEEVRDHVMVNLKGETMNGIEAIVSSSFFSKLIKHPKVEKFWINAQNAALHTTIGRDYRGNNWGRVFEFGEITFREYKGSLPVRSPSGAISQEANVAAGKGHAFPTGTQSMFRTFDGPVYHIERANRPIDEGSEPIFISTKVLDHGEGIELKSQSNMLAVCKQPECQVELTTSN</sequence>
<evidence type="ECO:0000313" key="1">
    <source>
        <dbReference type="EMBL" id="MDQ0314845.1"/>
    </source>
</evidence>
<dbReference type="AlphaFoldDB" id="A0AAE3VNE2"/>
<proteinExistence type="predicted"/>
<comment type="caution">
    <text evidence="1">The sequence shown here is derived from an EMBL/GenBank/DDBJ whole genome shotgun (WGS) entry which is preliminary data.</text>
</comment>
<reference evidence="1" key="1">
    <citation type="submission" date="2023-07" db="EMBL/GenBank/DDBJ databases">
        <title>Genomic Encyclopedia of Type Strains, Phase IV (KMG-IV): sequencing the most valuable type-strain genomes for metagenomic binning, comparative biology and taxonomic classification.</title>
        <authorList>
            <person name="Goeker M."/>
        </authorList>
    </citation>
    <scope>NUCLEOTIDE SEQUENCE</scope>
    <source>
        <strain evidence="1">DSM 21202</strain>
    </source>
</reference>
<dbReference type="Proteomes" id="UP001229244">
    <property type="component" value="Unassembled WGS sequence"/>
</dbReference>
<evidence type="ECO:0008006" key="3">
    <source>
        <dbReference type="Google" id="ProtNLM"/>
    </source>
</evidence>
<protein>
    <recommendedName>
        <fullName evidence="3">Major capsid protein</fullName>
    </recommendedName>
</protein>
<accession>A0AAE3VNE2</accession>
<gene>
    <name evidence="1" type="ORF">J2S73_001282</name>
</gene>
<evidence type="ECO:0000313" key="2">
    <source>
        <dbReference type="Proteomes" id="UP001229244"/>
    </source>
</evidence>
<keyword evidence="2" id="KW-1185">Reference proteome</keyword>